<dbReference type="RefSeq" id="WP_169423062.1">
    <property type="nucleotide sequence ID" value="NZ_JABBFX010000008.1"/>
</dbReference>
<evidence type="ECO:0000313" key="2">
    <source>
        <dbReference type="EMBL" id="NML48726.1"/>
    </source>
</evidence>
<dbReference type="AlphaFoldDB" id="A0A848HCD9"/>
<feature type="domain" description="Acyclic terpene utilisation N-terminal" evidence="1">
    <location>
        <begin position="75"/>
        <end position="199"/>
    </location>
</feature>
<dbReference type="Pfam" id="PF07287">
    <property type="entry name" value="AtuA"/>
    <property type="match status" value="2"/>
</dbReference>
<evidence type="ECO:0000259" key="1">
    <source>
        <dbReference type="Pfam" id="PF07287"/>
    </source>
</evidence>
<keyword evidence="3" id="KW-1185">Reference proteome</keyword>
<dbReference type="EMBL" id="JABBFX010000008">
    <property type="protein sequence ID" value="NML48726.1"/>
    <property type="molecule type" value="Genomic_DNA"/>
</dbReference>
<gene>
    <name evidence="2" type="ORF">HHL11_33635</name>
</gene>
<reference evidence="2 3" key="1">
    <citation type="submission" date="2020-04" db="EMBL/GenBank/DDBJ databases">
        <title>Ramlibacter sp. G-1-2-2 isolated from soil.</title>
        <authorList>
            <person name="Dahal R.H."/>
        </authorList>
    </citation>
    <scope>NUCLEOTIDE SEQUENCE [LARGE SCALE GENOMIC DNA]</scope>
    <source>
        <strain evidence="2 3">G-1-2-2</strain>
    </source>
</reference>
<organism evidence="2 3">
    <name type="scientific">Ramlibacter agri</name>
    <dbReference type="NCBI Taxonomy" id="2728837"/>
    <lineage>
        <taxon>Bacteria</taxon>
        <taxon>Pseudomonadati</taxon>
        <taxon>Pseudomonadota</taxon>
        <taxon>Betaproteobacteria</taxon>
        <taxon>Burkholderiales</taxon>
        <taxon>Comamonadaceae</taxon>
        <taxon>Ramlibacter</taxon>
    </lineage>
</organism>
<dbReference type="InterPro" id="IPR010839">
    <property type="entry name" value="AtuA_N"/>
</dbReference>
<dbReference type="Proteomes" id="UP000541185">
    <property type="component" value="Unassembled WGS sequence"/>
</dbReference>
<comment type="caution">
    <text evidence="2">The sequence shown here is derived from an EMBL/GenBank/DDBJ whole genome shotgun (WGS) entry which is preliminary data.</text>
</comment>
<protein>
    <submittedName>
        <fullName evidence="2">DUF1446 domain-containing protein</fullName>
    </submittedName>
</protein>
<proteinExistence type="predicted"/>
<name>A0A848HCD9_9BURK</name>
<accession>A0A848HCD9</accession>
<sequence length="467" mass="49238">MNAARRLLQGHRPGDGPLRVLSASGQLGYGIPEAAFARGMARKPHFIGADMGSIDPGPYYLGSGEMAAPEAMVRRDLTLVLRAALDAGIPLVIGSAGTAGARPQLESVTALLHEIAREQGWSFRLATIASDVPADLVVQARQQGRLAAIGPMPEPSDDDIRACSHIVGQCGTETFARAFETDPDVILAGRACDTAIFAALPELLGYPAGLALHMAKIIECTSLCCRPGGRDAMLAELDLKGFTLESMNPDSHATPASVAAHALYEQADPFLVDEPGGTLYLADARYEALDNHRTRVSGARFEPRAQPTLKIEGARRLGARAVLIAGIADPTLLQVLDSVLEAVTAKVRALVPGDWQPVPHVYGCGAVRPLPAAQRATHEAGLVLEFIAPDALLARTAAAVYKQNLLHHGYPGRVSTAGNLAFPFTPGELDANEAYGFVLYHVMAGAPLTDIFRVEAHAVGGRAAEGN</sequence>
<feature type="domain" description="Acyclic terpene utilisation N-terminal" evidence="1">
    <location>
        <begin position="253"/>
        <end position="395"/>
    </location>
</feature>
<evidence type="ECO:0000313" key="3">
    <source>
        <dbReference type="Proteomes" id="UP000541185"/>
    </source>
</evidence>